<sequence>MNSKTMSQYILPAPCSKDANGYTALNEYEYNDPDHVLSGLVEQVNNIHDINQLKQMVIEKEKELHLAATIGFSIAKKNEDLEQKIRNHLPCSHLISDELELEKLLLSKLTETQEISHKLHESEDTVRTLSKSNRDMHRELNSLKEDFQQFRTEIDGIIGEMGTMKHHMSDTKSNSAAINKRIDYIEQDLELTKETVVNFHEEVGHAMDYQQQQTQELSNRLKIVQEQILKAHDDFSTNIISLDERQSYLENKMCSLFDDYKLLLDDAQSTIHSLSESRLESALPDRCEEALVSVERHREAQETPTRARTSASMATHTPVASASRLSIGRKFTSPLDGLKNLVATKGLGEVAQISTDDCEEAPAVLHSYTVL</sequence>
<comment type="caution">
    <text evidence="2">The sequence shown here is derived from an EMBL/GenBank/DDBJ whole genome shotgun (WGS) entry which is preliminary data.</text>
</comment>
<evidence type="ECO:0000256" key="1">
    <source>
        <dbReference type="SAM" id="Coils"/>
    </source>
</evidence>
<reference evidence="2 4" key="1">
    <citation type="submission" date="2016-07" db="EMBL/GenBank/DDBJ databases">
        <title>Pervasive Adenine N6-methylation of Active Genes in Fungi.</title>
        <authorList>
            <consortium name="DOE Joint Genome Institute"/>
            <person name="Mondo S.J."/>
            <person name="Dannebaum R.O."/>
            <person name="Kuo R.C."/>
            <person name="Labutti K."/>
            <person name="Haridas S."/>
            <person name="Kuo A."/>
            <person name="Salamov A."/>
            <person name="Ahrendt S.R."/>
            <person name="Lipzen A."/>
            <person name="Sullivan W."/>
            <person name="Andreopoulos W.B."/>
            <person name="Clum A."/>
            <person name="Lindquist E."/>
            <person name="Daum C."/>
            <person name="Ramamoorthy G.K."/>
            <person name="Gryganskyi A."/>
            <person name="Culley D."/>
            <person name="Magnuson J.K."/>
            <person name="James T.Y."/>
            <person name="O'Malley M.A."/>
            <person name="Stajich J.E."/>
            <person name="Spatafora J.W."/>
            <person name="Visel A."/>
            <person name="Grigoriev I.V."/>
        </authorList>
    </citation>
    <scope>NUCLEOTIDE SEQUENCE [LARGE SCALE GENOMIC DNA]</scope>
    <source>
        <strain evidence="2 4">CBS 931.73</strain>
    </source>
</reference>
<dbReference type="STRING" id="1314790.A0A1Y1VZH1"/>
<dbReference type="EMBL" id="MCFE01000158">
    <property type="protein sequence ID" value="ORX96241.1"/>
    <property type="molecule type" value="Genomic_DNA"/>
</dbReference>
<gene>
    <name evidence="2" type="ORF">K493DRAFT_309386</name>
    <name evidence="3" type="ORF">K493DRAFT_407282</name>
</gene>
<dbReference type="EMBL" id="MCFE01001118">
    <property type="protein sequence ID" value="ORX66677.1"/>
    <property type="molecule type" value="Genomic_DNA"/>
</dbReference>
<protein>
    <submittedName>
        <fullName evidence="2">Uncharacterized protein</fullName>
    </submittedName>
</protein>
<name>A0A1Y1VZH1_9FUNG</name>
<keyword evidence="4" id="KW-1185">Reference proteome</keyword>
<keyword evidence="1" id="KW-0175">Coiled coil</keyword>
<evidence type="ECO:0000313" key="3">
    <source>
        <dbReference type="EMBL" id="ORX96241.1"/>
    </source>
</evidence>
<dbReference type="Gene3D" id="1.10.287.2610">
    <property type="match status" value="1"/>
</dbReference>
<dbReference type="AlphaFoldDB" id="A0A1Y1VZH1"/>
<evidence type="ECO:0000313" key="4">
    <source>
        <dbReference type="Proteomes" id="UP000193498"/>
    </source>
</evidence>
<feature type="coiled-coil region" evidence="1">
    <location>
        <begin position="126"/>
        <end position="153"/>
    </location>
</feature>
<accession>A0A1Y1VZH1</accession>
<dbReference type="OrthoDB" id="5585416at2759"/>
<dbReference type="InParanoid" id="A0A1Y1VZH1"/>
<evidence type="ECO:0000313" key="2">
    <source>
        <dbReference type="EMBL" id="ORX66677.1"/>
    </source>
</evidence>
<proteinExistence type="predicted"/>
<dbReference type="Proteomes" id="UP000193498">
    <property type="component" value="Unassembled WGS sequence"/>
</dbReference>
<organism evidence="2 4">
    <name type="scientific">Basidiobolus meristosporus CBS 931.73</name>
    <dbReference type="NCBI Taxonomy" id="1314790"/>
    <lineage>
        <taxon>Eukaryota</taxon>
        <taxon>Fungi</taxon>
        <taxon>Fungi incertae sedis</taxon>
        <taxon>Zoopagomycota</taxon>
        <taxon>Entomophthoromycotina</taxon>
        <taxon>Basidiobolomycetes</taxon>
        <taxon>Basidiobolales</taxon>
        <taxon>Basidiobolaceae</taxon>
        <taxon>Basidiobolus</taxon>
    </lineage>
</organism>